<evidence type="ECO:0000313" key="2">
    <source>
        <dbReference type="EMBL" id="SFF84046.1"/>
    </source>
</evidence>
<accession>A0A1I2M3M6</accession>
<evidence type="ECO:0000256" key="1">
    <source>
        <dbReference type="SAM" id="Phobius"/>
    </source>
</evidence>
<dbReference type="EMBL" id="FOOQ01000001">
    <property type="protein sequence ID" value="SFF84046.1"/>
    <property type="molecule type" value="Genomic_DNA"/>
</dbReference>
<reference evidence="3" key="1">
    <citation type="submission" date="2016-10" db="EMBL/GenBank/DDBJ databases">
        <authorList>
            <person name="Varghese N."/>
            <person name="Submissions S."/>
        </authorList>
    </citation>
    <scope>NUCLEOTIDE SEQUENCE [LARGE SCALE GENOMIC DNA]</scope>
    <source>
        <strain evidence="3">CGMCC 1.7739</strain>
    </source>
</reference>
<feature type="transmembrane region" description="Helical" evidence="1">
    <location>
        <begin position="42"/>
        <end position="63"/>
    </location>
</feature>
<proteinExistence type="predicted"/>
<evidence type="ECO:0000313" key="3">
    <source>
        <dbReference type="Proteomes" id="UP000198876"/>
    </source>
</evidence>
<keyword evidence="3" id="KW-1185">Reference proteome</keyword>
<organism evidence="2 3">
    <name type="scientific">Halopelagius inordinatus</name>
    <dbReference type="NCBI Taxonomy" id="553467"/>
    <lineage>
        <taxon>Archaea</taxon>
        <taxon>Methanobacteriati</taxon>
        <taxon>Methanobacteriota</taxon>
        <taxon>Stenosarchaea group</taxon>
        <taxon>Halobacteria</taxon>
        <taxon>Halobacteriales</taxon>
        <taxon>Haloferacaceae</taxon>
    </lineage>
</organism>
<dbReference type="OrthoDB" id="282380at2157"/>
<feature type="transmembrane region" description="Helical" evidence="1">
    <location>
        <begin position="12"/>
        <end position="30"/>
    </location>
</feature>
<dbReference type="Proteomes" id="UP000198876">
    <property type="component" value="Unassembled WGS sequence"/>
</dbReference>
<keyword evidence="1" id="KW-0472">Membrane</keyword>
<dbReference type="RefSeq" id="WP_092887867.1">
    <property type="nucleotide sequence ID" value="NZ_FOOQ01000001.1"/>
</dbReference>
<keyword evidence="1" id="KW-0812">Transmembrane</keyword>
<dbReference type="AlphaFoldDB" id="A0A1I2M3M6"/>
<name>A0A1I2M3M6_9EURY</name>
<keyword evidence="1" id="KW-1133">Transmembrane helix</keyword>
<gene>
    <name evidence="2" type="ORF">SAMN04488063_0485</name>
</gene>
<protein>
    <submittedName>
        <fullName evidence="2">Uncharacterized protein</fullName>
    </submittedName>
</protein>
<sequence>MSFSPNWTARYAAGMGSLVVGGFWLAGLMLSLDADFGRGGLLAKAVGVFGLGVSLFAAVILLATGE</sequence>